<accession>A0ABU1MJE5</accession>
<proteinExistence type="predicted"/>
<organism evidence="2 3">
    <name type="scientific">Novosphingobium capsulatum</name>
    <dbReference type="NCBI Taxonomy" id="13688"/>
    <lineage>
        <taxon>Bacteria</taxon>
        <taxon>Pseudomonadati</taxon>
        <taxon>Pseudomonadota</taxon>
        <taxon>Alphaproteobacteria</taxon>
        <taxon>Sphingomonadales</taxon>
        <taxon>Sphingomonadaceae</taxon>
        <taxon>Novosphingobium</taxon>
    </lineage>
</organism>
<reference evidence="2 3" key="1">
    <citation type="submission" date="2023-07" db="EMBL/GenBank/DDBJ databases">
        <title>Sorghum-associated microbial communities from plants grown in Nebraska, USA.</title>
        <authorList>
            <person name="Schachtman D."/>
        </authorList>
    </citation>
    <scope>NUCLEOTIDE SEQUENCE [LARGE SCALE GENOMIC DNA]</scope>
    <source>
        <strain evidence="2 3">DS1027</strain>
    </source>
</reference>
<dbReference type="Proteomes" id="UP001184150">
    <property type="component" value="Unassembled WGS sequence"/>
</dbReference>
<feature type="transmembrane region" description="Helical" evidence="1">
    <location>
        <begin position="80"/>
        <end position="98"/>
    </location>
</feature>
<protein>
    <recommendedName>
        <fullName evidence="4">Transmembrane protein</fullName>
    </recommendedName>
</protein>
<evidence type="ECO:0000313" key="3">
    <source>
        <dbReference type="Proteomes" id="UP001184150"/>
    </source>
</evidence>
<comment type="caution">
    <text evidence="2">The sequence shown here is derived from an EMBL/GenBank/DDBJ whole genome shotgun (WGS) entry which is preliminary data.</text>
</comment>
<keyword evidence="1" id="KW-0472">Membrane</keyword>
<evidence type="ECO:0008006" key="4">
    <source>
        <dbReference type="Google" id="ProtNLM"/>
    </source>
</evidence>
<dbReference type="EMBL" id="JAVDRD010000002">
    <property type="protein sequence ID" value="MDR6510167.1"/>
    <property type="molecule type" value="Genomic_DNA"/>
</dbReference>
<feature type="transmembrane region" description="Helical" evidence="1">
    <location>
        <begin position="53"/>
        <end position="74"/>
    </location>
</feature>
<keyword evidence="3" id="KW-1185">Reference proteome</keyword>
<dbReference type="RefSeq" id="WP_022675070.1">
    <property type="nucleotide sequence ID" value="NZ_CP140000.1"/>
</dbReference>
<keyword evidence="1" id="KW-1133">Transmembrane helix</keyword>
<sequence length="148" mass="16429">MLSLWLPRILLACAVLFAARKGGEPEQSVAAILLATFALDVANHAIFGDPAWFAVNPGHLVIDLWAFIVLLWVALRANRAWPLAVSAAQALVVLGHAAKLWELAMVRKAYWVMTQVPFSLQLLLLIFGTAAHMHRARRLGDYHGWRLT</sequence>
<evidence type="ECO:0000256" key="1">
    <source>
        <dbReference type="SAM" id="Phobius"/>
    </source>
</evidence>
<gene>
    <name evidence="2" type="ORF">J2792_001027</name>
</gene>
<feature type="transmembrane region" description="Helical" evidence="1">
    <location>
        <begin position="110"/>
        <end position="131"/>
    </location>
</feature>
<name>A0ABU1MJE5_9SPHN</name>
<keyword evidence="1" id="KW-0812">Transmembrane</keyword>
<evidence type="ECO:0000313" key="2">
    <source>
        <dbReference type="EMBL" id="MDR6510167.1"/>
    </source>
</evidence>